<keyword evidence="2" id="KW-1185">Reference proteome</keyword>
<comment type="caution">
    <text evidence="1">The sequence shown here is derived from an EMBL/GenBank/DDBJ whole genome shotgun (WGS) entry which is preliminary data.</text>
</comment>
<accession>A0A5L4XJQ6</accession>
<proteinExistence type="predicted"/>
<evidence type="ECO:0000313" key="1">
    <source>
        <dbReference type="EMBL" id="EAI8860019.1"/>
    </source>
</evidence>
<sequence>MQKNQIDIFETIKNKITCSNERLEFFIENYRLELTFAIAFIFSDKTASISSVILKRFQRDY</sequence>
<dbReference type="EMBL" id="AABTCC010000054">
    <property type="protein sequence ID" value="EAI8860019.1"/>
    <property type="molecule type" value="Genomic_DNA"/>
</dbReference>
<reference evidence="1 2" key="1">
    <citation type="submission" date="2018-06" db="EMBL/GenBank/DDBJ databases">
        <authorList>
            <consortium name="PulseNet: The National Subtyping Network for Foodborne Disease Surveillance"/>
            <person name="Tarr C.L."/>
            <person name="Trees E."/>
            <person name="Katz L.S."/>
            <person name="Carleton-Romer H.A."/>
            <person name="Stroika S."/>
            <person name="Kucerova Z."/>
            <person name="Roache K.F."/>
            <person name="Sabol A.L."/>
            <person name="Besser J."/>
            <person name="Gerner-Smidt P."/>
        </authorList>
    </citation>
    <scope>NUCLEOTIDE SEQUENCE [LARGE SCALE GENOMIC DNA]</scope>
    <source>
        <strain evidence="1 2">PNUSAC001503</strain>
    </source>
</reference>
<organism evidence="1 2">
    <name type="scientific">Campylobacter fetus</name>
    <dbReference type="NCBI Taxonomy" id="196"/>
    <lineage>
        <taxon>Bacteria</taxon>
        <taxon>Pseudomonadati</taxon>
        <taxon>Campylobacterota</taxon>
        <taxon>Epsilonproteobacteria</taxon>
        <taxon>Campylobacterales</taxon>
        <taxon>Campylobacteraceae</taxon>
        <taxon>Campylobacter</taxon>
    </lineage>
</organism>
<gene>
    <name evidence="1" type="ORF">CX802_09305</name>
</gene>
<dbReference type="AlphaFoldDB" id="A0A5L4XJQ6"/>
<evidence type="ECO:0000313" key="2">
    <source>
        <dbReference type="Proteomes" id="UP000535509"/>
    </source>
</evidence>
<protein>
    <submittedName>
        <fullName evidence="1">Uncharacterized protein</fullName>
    </submittedName>
</protein>
<dbReference type="RefSeq" id="WP_002850096.1">
    <property type="nucleotide sequence ID" value="NZ_AACCWR020000029.1"/>
</dbReference>
<dbReference type="GeneID" id="61065123"/>
<dbReference type="Proteomes" id="UP000535509">
    <property type="component" value="Unassembled WGS sequence"/>
</dbReference>
<name>A0A5L4XJQ6_CAMFE</name>